<dbReference type="OrthoDB" id="9992197at2759"/>
<name>A0A511KLR6_RHOTO</name>
<dbReference type="GO" id="GO:0005758">
    <property type="term" value="C:mitochondrial intermembrane space"/>
    <property type="evidence" value="ECO:0007669"/>
    <property type="project" value="UniProtKB-SubCell"/>
</dbReference>
<proteinExistence type="inferred from homology"/>
<evidence type="ECO:0000256" key="14">
    <source>
        <dbReference type="ARBA" id="ARBA00031222"/>
    </source>
</evidence>
<dbReference type="GO" id="GO:0005743">
    <property type="term" value="C:mitochondrial inner membrane"/>
    <property type="evidence" value="ECO:0007669"/>
    <property type="project" value="UniProtKB-SubCell"/>
</dbReference>
<reference evidence="16 17" key="1">
    <citation type="submission" date="2019-07" db="EMBL/GenBank/DDBJ databases">
        <title>Rhodotorula toruloides NBRC10032 genome sequencing.</title>
        <authorList>
            <person name="Shida Y."/>
            <person name="Takaku H."/>
            <person name="Ogasawara W."/>
            <person name="Mori K."/>
        </authorList>
    </citation>
    <scope>NUCLEOTIDE SEQUENCE [LARGE SCALE GENOMIC DNA]</scope>
    <source>
        <strain evidence="16 17">NBRC10032</strain>
    </source>
</reference>
<evidence type="ECO:0000256" key="15">
    <source>
        <dbReference type="ARBA" id="ARBA00032739"/>
    </source>
</evidence>
<evidence type="ECO:0000256" key="11">
    <source>
        <dbReference type="ARBA" id="ARBA00023128"/>
    </source>
</evidence>
<sequence>MAVRSISRSPVIHDFQKCYAGADHPSECVNQKEDYLECLHQTKELSRAMRIQSEYLNKTAHDLADKRKAAEAQVETGGILGLGLLQSEGGQEQGAKA</sequence>
<evidence type="ECO:0000256" key="12">
    <source>
        <dbReference type="ARBA" id="ARBA00023136"/>
    </source>
</evidence>
<evidence type="ECO:0000256" key="2">
    <source>
        <dbReference type="ARBA" id="ARBA00004569"/>
    </source>
</evidence>
<evidence type="ECO:0000256" key="13">
    <source>
        <dbReference type="ARBA" id="ARBA00023157"/>
    </source>
</evidence>
<keyword evidence="12" id="KW-0472">Membrane</keyword>
<evidence type="ECO:0000256" key="5">
    <source>
        <dbReference type="ARBA" id="ARBA00011261"/>
    </source>
</evidence>
<keyword evidence="10" id="KW-0249">Electron transport</keyword>
<evidence type="ECO:0000313" key="17">
    <source>
        <dbReference type="Proteomes" id="UP000321518"/>
    </source>
</evidence>
<evidence type="ECO:0000256" key="9">
    <source>
        <dbReference type="ARBA" id="ARBA00022792"/>
    </source>
</evidence>
<keyword evidence="11" id="KW-0496">Mitochondrion</keyword>
<evidence type="ECO:0000256" key="10">
    <source>
        <dbReference type="ARBA" id="ARBA00022982"/>
    </source>
</evidence>
<accession>A0A511KLR6</accession>
<evidence type="ECO:0000256" key="3">
    <source>
        <dbReference type="ARBA" id="ARBA00004637"/>
    </source>
</evidence>
<dbReference type="EMBL" id="BJWK01000014">
    <property type="protein sequence ID" value="GEM11319.1"/>
    <property type="molecule type" value="Genomic_DNA"/>
</dbReference>
<dbReference type="PANTHER" id="PTHR15224">
    <property type="entry name" value="NADH DEHYDROGENASE [UBIQUINONE] IRON-SULFUR PROTEIN 5"/>
    <property type="match status" value="1"/>
</dbReference>
<dbReference type="Proteomes" id="UP000321518">
    <property type="component" value="Unassembled WGS sequence"/>
</dbReference>
<dbReference type="InterPro" id="IPR019342">
    <property type="entry name" value="NADH_UbQ_OxRdtase_FeS-su5"/>
</dbReference>
<evidence type="ECO:0000256" key="6">
    <source>
        <dbReference type="ARBA" id="ARBA00013482"/>
    </source>
</evidence>
<evidence type="ECO:0000256" key="8">
    <source>
        <dbReference type="ARBA" id="ARBA00022660"/>
    </source>
</evidence>
<evidence type="ECO:0000256" key="4">
    <source>
        <dbReference type="ARBA" id="ARBA00007372"/>
    </source>
</evidence>
<evidence type="ECO:0000256" key="7">
    <source>
        <dbReference type="ARBA" id="ARBA00022448"/>
    </source>
</evidence>
<dbReference type="AlphaFoldDB" id="A0A511KLR6"/>
<dbReference type="PANTHER" id="PTHR15224:SF1">
    <property type="entry name" value="NADH DEHYDROGENASE [UBIQUINONE] IRON-SULFUR PROTEIN 5"/>
    <property type="match status" value="1"/>
</dbReference>
<evidence type="ECO:0000313" key="16">
    <source>
        <dbReference type="EMBL" id="GEM11319.1"/>
    </source>
</evidence>
<comment type="function">
    <text evidence="1">Accessory subunit of the mitochondrial membrane respiratory chain NADH dehydrogenase (Complex I), that is believed not to be involved in catalysis. Complex I functions in the transfer of electrons from NADH to the respiratory chain. The immediate electron acceptor for the enzyme is believed to be ubiquinone.</text>
</comment>
<organism evidence="16 17">
    <name type="scientific">Rhodotorula toruloides</name>
    <name type="common">Yeast</name>
    <name type="synonym">Rhodosporidium toruloides</name>
    <dbReference type="NCBI Taxonomy" id="5286"/>
    <lineage>
        <taxon>Eukaryota</taxon>
        <taxon>Fungi</taxon>
        <taxon>Dikarya</taxon>
        <taxon>Basidiomycota</taxon>
        <taxon>Pucciniomycotina</taxon>
        <taxon>Microbotryomycetes</taxon>
        <taxon>Sporidiobolales</taxon>
        <taxon>Sporidiobolaceae</taxon>
        <taxon>Rhodotorula</taxon>
    </lineage>
</organism>
<comment type="subunit">
    <text evidence="5">Mammalian complex I is composed of 45 different subunits. This is a component of the iron-sulfur (IP) fragment of the enzyme.</text>
</comment>
<dbReference type="GO" id="GO:0032981">
    <property type="term" value="P:mitochondrial respiratory chain complex I assembly"/>
    <property type="evidence" value="ECO:0007669"/>
    <property type="project" value="TreeGrafter"/>
</dbReference>
<comment type="subcellular location">
    <subcellularLocation>
        <location evidence="3">Mitochondrion inner membrane</location>
        <topology evidence="3">Peripheral membrane protein</topology>
    </subcellularLocation>
    <subcellularLocation>
        <location evidence="2">Mitochondrion intermembrane space</location>
    </subcellularLocation>
</comment>
<protein>
    <recommendedName>
        <fullName evidence="6">NADH dehydrogenase [ubiquinone] iron-sulfur protein 5</fullName>
    </recommendedName>
    <alternativeName>
        <fullName evidence="14">Complex I-15 kDa</fullName>
    </alternativeName>
    <alternativeName>
        <fullName evidence="15">NADH-ubiquinone oxidoreductase 15 kDa subunit</fullName>
    </alternativeName>
</protein>
<keyword evidence="13" id="KW-1015">Disulfide bond</keyword>
<keyword evidence="7" id="KW-0813">Transport</keyword>
<comment type="similarity">
    <text evidence="4">Belongs to the complex I NDUFS5 subunit family.</text>
</comment>
<gene>
    <name evidence="16" type="ORF">Rt10032_c14g5336</name>
</gene>
<comment type="caution">
    <text evidence="16">The sequence shown here is derived from an EMBL/GenBank/DDBJ whole genome shotgun (WGS) entry which is preliminary data.</text>
</comment>
<keyword evidence="9" id="KW-0999">Mitochondrion inner membrane</keyword>
<evidence type="ECO:0000256" key="1">
    <source>
        <dbReference type="ARBA" id="ARBA00003195"/>
    </source>
</evidence>
<keyword evidence="8" id="KW-0679">Respiratory chain</keyword>